<feature type="region of interest" description="Disordered" evidence="1">
    <location>
        <begin position="1"/>
        <end position="24"/>
    </location>
</feature>
<name>A0A6A3MQH6_9STRA</name>
<protein>
    <submittedName>
        <fullName evidence="2">Uncharacterized protein</fullName>
    </submittedName>
</protein>
<accession>A0A6A3MQH6</accession>
<proteinExistence type="predicted"/>
<comment type="caution">
    <text evidence="2">The sequence shown here is derived from an EMBL/GenBank/DDBJ whole genome shotgun (WGS) entry which is preliminary data.</text>
</comment>
<evidence type="ECO:0000256" key="1">
    <source>
        <dbReference type="SAM" id="MobiDB-lite"/>
    </source>
</evidence>
<reference evidence="2 3" key="1">
    <citation type="submission" date="2018-09" db="EMBL/GenBank/DDBJ databases">
        <title>Genomic investigation of the strawberry pathogen Phytophthora fragariae indicates pathogenicity is determined by transcriptional variation in three key races.</title>
        <authorList>
            <person name="Adams T.M."/>
            <person name="Armitage A.D."/>
            <person name="Sobczyk M.K."/>
            <person name="Bates H.J."/>
            <person name="Dunwell J.M."/>
            <person name="Nellist C.F."/>
            <person name="Harrison R.J."/>
        </authorList>
    </citation>
    <scope>NUCLEOTIDE SEQUENCE [LARGE SCALE GENOMIC DNA]</scope>
    <source>
        <strain evidence="2 3">SCRP324</strain>
    </source>
</reference>
<evidence type="ECO:0000313" key="2">
    <source>
        <dbReference type="EMBL" id="KAE9035321.1"/>
    </source>
</evidence>
<dbReference type="AlphaFoldDB" id="A0A6A3MQH6"/>
<gene>
    <name evidence="2" type="ORF">PR002_g7640</name>
</gene>
<dbReference type="EMBL" id="QXFU01000369">
    <property type="protein sequence ID" value="KAE9035321.1"/>
    <property type="molecule type" value="Genomic_DNA"/>
</dbReference>
<organism evidence="2 3">
    <name type="scientific">Phytophthora rubi</name>
    <dbReference type="NCBI Taxonomy" id="129364"/>
    <lineage>
        <taxon>Eukaryota</taxon>
        <taxon>Sar</taxon>
        <taxon>Stramenopiles</taxon>
        <taxon>Oomycota</taxon>
        <taxon>Peronosporomycetes</taxon>
        <taxon>Peronosporales</taxon>
        <taxon>Peronosporaceae</taxon>
        <taxon>Phytophthora</taxon>
    </lineage>
</organism>
<sequence length="79" mass="8186">MAPTSKSAQELSEPLLPQSVKSNTGDATLEGHALYGVAYEDFIAVDVASPATSAVANFAPAATPRPIDCAAVSEFLLHR</sequence>
<feature type="compositionally biased region" description="Polar residues" evidence="1">
    <location>
        <begin position="1"/>
        <end position="10"/>
    </location>
</feature>
<evidence type="ECO:0000313" key="3">
    <source>
        <dbReference type="Proteomes" id="UP000435112"/>
    </source>
</evidence>
<dbReference type="Proteomes" id="UP000435112">
    <property type="component" value="Unassembled WGS sequence"/>
</dbReference>
<dbReference type="OrthoDB" id="6819429at2759"/>